<dbReference type="Proteomes" id="UP000002774">
    <property type="component" value="Chromosome"/>
</dbReference>
<evidence type="ECO:0000256" key="2">
    <source>
        <dbReference type="SAM" id="SignalP"/>
    </source>
</evidence>
<evidence type="ECO:0000313" key="4">
    <source>
        <dbReference type="Proteomes" id="UP000002774"/>
    </source>
</evidence>
<evidence type="ECO:0000313" key="3">
    <source>
        <dbReference type="EMBL" id="EHQ28700.1"/>
    </source>
</evidence>
<keyword evidence="4" id="KW-1185">Reference proteome</keyword>
<accession>H1Y8T4</accession>
<keyword evidence="1" id="KW-0175">Coiled coil</keyword>
<keyword evidence="2" id="KW-0732">Signal</keyword>
<dbReference type="OrthoDB" id="680331at2"/>
<dbReference type="EMBL" id="CM001403">
    <property type="protein sequence ID" value="EHQ28700.1"/>
    <property type="molecule type" value="Genomic_DNA"/>
</dbReference>
<proteinExistence type="predicted"/>
<reference evidence="3" key="1">
    <citation type="submission" date="2011-09" db="EMBL/GenBank/DDBJ databases">
        <title>The permanent draft genome of Mucilaginibacter paludis DSM 18603.</title>
        <authorList>
            <consortium name="US DOE Joint Genome Institute (JGI-PGF)"/>
            <person name="Lucas S."/>
            <person name="Han J."/>
            <person name="Lapidus A."/>
            <person name="Bruce D."/>
            <person name="Goodwin L."/>
            <person name="Pitluck S."/>
            <person name="Peters L."/>
            <person name="Kyrpides N."/>
            <person name="Mavromatis K."/>
            <person name="Ivanova N."/>
            <person name="Mikhailova N."/>
            <person name="Held B."/>
            <person name="Detter J.C."/>
            <person name="Tapia R."/>
            <person name="Han C."/>
            <person name="Land M."/>
            <person name="Hauser L."/>
            <person name="Markowitz V."/>
            <person name="Cheng J.-F."/>
            <person name="Hugenholtz P."/>
            <person name="Woyke T."/>
            <person name="Wu D."/>
            <person name="Tindall B."/>
            <person name="Brambilla E."/>
            <person name="Klenk H.-P."/>
            <person name="Eisen J.A."/>
        </authorList>
    </citation>
    <scope>NUCLEOTIDE SEQUENCE [LARGE SCALE GENOMIC DNA]</scope>
    <source>
        <strain evidence="3">DSM 18603</strain>
    </source>
</reference>
<dbReference type="eggNOG" id="COG1044">
    <property type="taxonomic scope" value="Bacteria"/>
</dbReference>
<name>H1Y8T4_9SPHI</name>
<evidence type="ECO:0000256" key="1">
    <source>
        <dbReference type="SAM" id="Coils"/>
    </source>
</evidence>
<organism evidence="3 4">
    <name type="scientific">Mucilaginibacter paludis DSM 18603</name>
    <dbReference type="NCBI Taxonomy" id="714943"/>
    <lineage>
        <taxon>Bacteria</taxon>
        <taxon>Pseudomonadati</taxon>
        <taxon>Bacteroidota</taxon>
        <taxon>Sphingobacteriia</taxon>
        <taxon>Sphingobacteriales</taxon>
        <taxon>Sphingobacteriaceae</taxon>
        <taxon>Mucilaginibacter</taxon>
    </lineage>
</organism>
<dbReference type="HOGENOM" id="CLU_044440_1_0_10"/>
<protein>
    <submittedName>
        <fullName evidence="3">Uncharacterized protein</fullName>
    </submittedName>
</protein>
<feature type="coiled-coil region" evidence="1">
    <location>
        <begin position="308"/>
        <end position="335"/>
    </location>
</feature>
<gene>
    <name evidence="3" type="ORF">Mucpa_4611</name>
</gene>
<sequence length="339" mass="36413">MKRKLLTIIAIAITHTSFAQWVSSENNIYNTNSGNVGIGTTSPGATLDVGKLLKSGELGSILARLSEGNGVGSGTYLGVRGYNTQPNTATPNLTDVKSFSIEHGFYGSINGSINFLRGGGATDGAMSFSTYNNTERMRIASNGNIGIGTTNPQYKLDVNGAIRYGANFLGRLGDEPGFAAIVGGVNAGIKFYTSDGVSQPLTLTSDGNVGIGTNNTHSYKLAVNGNVIATSVTVKLYDSWPDYVFKPSYNLPSLSDVKTYIDQNHRLPEMPSENQVAKEGINLGEIVKLQTKKIEELTLYLIEKDAQLTQQQVDIQQQKKINEQLNARMMTLEKALGGK</sequence>
<feature type="chain" id="PRO_5003557559" evidence="2">
    <location>
        <begin position="20"/>
        <end position="339"/>
    </location>
</feature>
<dbReference type="RefSeq" id="WP_008509583.1">
    <property type="nucleotide sequence ID" value="NZ_CM001403.1"/>
</dbReference>
<feature type="signal peptide" evidence="2">
    <location>
        <begin position="1"/>
        <end position="19"/>
    </location>
</feature>
<dbReference type="STRING" id="714943.Mucpa_4611"/>
<dbReference type="AlphaFoldDB" id="H1Y8T4"/>